<evidence type="ECO:0000313" key="10">
    <source>
        <dbReference type="Proteomes" id="UP000185839"/>
    </source>
</evidence>
<comment type="similarity">
    <text evidence="7">Belongs to the PINc/VapC protein family.</text>
</comment>
<name>A0A1N7KWB6_9FLAO</name>
<organism evidence="9 10">
    <name type="scientific">Kaistella chaponensis</name>
    <dbReference type="NCBI Taxonomy" id="713588"/>
    <lineage>
        <taxon>Bacteria</taxon>
        <taxon>Pseudomonadati</taxon>
        <taxon>Bacteroidota</taxon>
        <taxon>Flavobacteriia</taxon>
        <taxon>Flavobacteriales</taxon>
        <taxon>Weeksellaceae</taxon>
        <taxon>Chryseobacterium group</taxon>
        <taxon>Kaistella</taxon>
    </lineage>
</organism>
<keyword evidence="9" id="KW-0255">Endonuclease</keyword>
<dbReference type="Gene3D" id="3.40.50.1010">
    <property type="entry name" value="5'-nuclease"/>
    <property type="match status" value="1"/>
</dbReference>
<reference evidence="10" key="1">
    <citation type="submission" date="2017-01" db="EMBL/GenBank/DDBJ databases">
        <authorList>
            <person name="Varghese N."/>
            <person name="Submissions S."/>
        </authorList>
    </citation>
    <scope>NUCLEOTIDE SEQUENCE [LARGE SCALE GENOMIC DNA]</scope>
    <source>
        <strain evidence="10">DSM 23145</strain>
    </source>
</reference>
<evidence type="ECO:0000256" key="1">
    <source>
        <dbReference type="ARBA" id="ARBA00001946"/>
    </source>
</evidence>
<dbReference type="PANTHER" id="PTHR33653">
    <property type="entry name" value="RIBONUCLEASE VAPC2"/>
    <property type="match status" value="1"/>
</dbReference>
<evidence type="ECO:0000256" key="6">
    <source>
        <dbReference type="ARBA" id="ARBA00022842"/>
    </source>
</evidence>
<dbReference type="GO" id="GO:0046872">
    <property type="term" value="F:metal ion binding"/>
    <property type="evidence" value="ECO:0007669"/>
    <property type="project" value="UniProtKB-KW"/>
</dbReference>
<feature type="domain" description="PIN" evidence="8">
    <location>
        <begin position="5"/>
        <end position="119"/>
    </location>
</feature>
<dbReference type="SUPFAM" id="SSF88723">
    <property type="entry name" value="PIN domain-like"/>
    <property type="match status" value="1"/>
</dbReference>
<dbReference type="Pfam" id="PF01850">
    <property type="entry name" value="PIN"/>
    <property type="match status" value="1"/>
</dbReference>
<sequence length="129" mass="14700">MSGNLLDTNIIIDWFRGDEKTISFLNNFDFEIPVIVIGELFYGAENSSKKEKHFEQIKSFIKEVSIINSTNETAKIYASIKSQLKQEGKPIPENDIWIAAIAIENNKSLVTNDQHFTLIKGLKIINLKQ</sequence>
<dbReference type="EMBL" id="FTOI01000004">
    <property type="protein sequence ID" value="SIS65932.1"/>
    <property type="molecule type" value="Genomic_DNA"/>
</dbReference>
<proteinExistence type="inferred from homology"/>
<dbReference type="InterPro" id="IPR050556">
    <property type="entry name" value="Type_II_TA_system_RNase"/>
</dbReference>
<keyword evidence="10" id="KW-1185">Reference proteome</keyword>
<protein>
    <submittedName>
        <fullName evidence="9">tRNA(fMet)-specific endonuclease VapC</fullName>
    </submittedName>
</protein>
<keyword evidence="6" id="KW-0460">Magnesium</keyword>
<keyword evidence="5" id="KW-0378">Hydrolase</keyword>
<evidence type="ECO:0000256" key="7">
    <source>
        <dbReference type="ARBA" id="ARBA00038093"/>
    </source>
</evidence>
<dbReference type="InterPro" id="IPR002716">
    <property type="entry name" value="PIN_dom"/>
</dbReference>
<comment type="cofactor">
    <cofactor evidence="1">
        <name>Mg(2+)</name>
        <dbReference type="ChEBI" id="CHEBI:18420"/>
    </cofactor>
</comment>
<dbReference type="Proteomes" id="UP000185839">
    <property type="component" value="Unassembled WGS sequence"/>
</dbReference>
<dbReference type="AlphaFoldDB" id="A0A1N7KWB6"/>
<dbReference type="CDD" id="cd18753">
    <property type="entry name" value="PIN_VapC4-5_FitB-like"/>
    <property type="match status" value="1"/>
</dbReference>
<dbReference type="OrthoDB" id="9804823at2"/>
<keyword evidence="3" id="KW-0540">Nuclease</keyword>
<evidence type="ECO:0000256" key="4">
    <source>
        <dbReference type="ARBA" id="ARBA00022723"/>
    </source>
</evidence>
<dbReference type="RefSeq" id="WP_076386073.1">
    <property type="nucleotide sequence ID" value="NZ_DAOOBN010000195.1"/>
</dbReference>
<dbReference type="PANTHER" id="PTHR33653:SF1">
    <property type="entry name" value="RIBONUCLEASE VAPC2"/>
    <property type="match status" value="1"/>
</dbReference>
<evidence type="ECO:0000313" key="9">
    <source>
        <dbReference type="EMBL" id="SIS65932.1"/>
    </source>
</evidence>
<evidence type="ECO:0000256" key="2">
    <source>
        <dbReference type="ARBA" id="ARBA00022649"/>
    </source>
</evidence>
<evidence type="ECO:0000259" key="8">
    <source>
        <dbReference type="Pfam" id="PF01850"/>
    </source>
</evidence>
<accession>A0A1N7KWB6</accession>
<evidence type="ECO:0000256" key="5">
    <source>
        <dbReference type="ARBA" id="ARBA00022801"/>
    </source>
</evidence>
<dbReference type="GO" id="GO:0004519">
    <property type="term" value="F:endonuclease activity"/>
    <property type="evidence" value="ECO:0007669"/>
    <property type="project" value="UniProtKB-KW"/>
</dbReference>
<evidence type="ECO:0000256" key="3">
    <source>
        <dbReference type="ARBA" id="ARBA00022722"/>
    </source>
</evidence>
<keyword evidence="4" id="KW-0479">Metal-binding</keyword>
<gene>
    <name evidence="9" type="ORF">SAMN05421789_10432</name>
</gene>
<dbReference type="STRING" id="713588.SAMN05421789_10432"/>
<dbReference type="GO" id="GO:0016787">
    <property type="term" value="F:hydrolase activity"/>
    <property type="evidence" value="ECO:0007669"/>
    <property type="project" value="UniProtKB-KW"/>
</dbReference>
<keyword evidence="2" id="KW-1277">Toxin-antitoxin system</keyword>
<dbReference type="InterPro" id="IPR029060">
    <property type="entry name" value="PIN-like_dom_sf"/>
</dbReference>